<feature type="transmembrane region" description="Helical" evidence="2">
    <location>
        <begin position="12"/>
        <end position="33"/>
    </location>
</feature>
<accession>A0A2S6HZX8</accession>
<dbReference type="RefSeq" id="WP_146088906.1">
    <property type="nucleotide sequence ID" value="NZ_PTJC01000012.1"/>
</dbReference>
<proteinExistence type="predicted"/>
<dbReference type="AlphaFoldDB" id="A0A2S6HZX8"/>
<evidence type="ECO:0000313" key="3">
    <source>
        <dbReference type="EMBL" id="PPK83794.1"/>
    </source>
</evidence>
<keyword evidence="4" id="KW-1185">Reference proteome</keyword>
<evidence type="ECO:0000256" key="1">
    <source>
        <dbReference type="SAM" id="Coils"/>
    </source>
</evidence>
<keyword evidence="2" id="KW-1133">Transmembrane helix</keyword>
<keyword evidence="2" id="KW-0812">Transmembrane</keyword>
<feature type="coiled-coil region" evidence="1">
    <location>
        <begin position="73"/>
        <end position="100"/>
    </location>
</feature>
<dbReference type="Proteomes" id="UP000237662">
    <property type="component" value="Unassembled WGS sequence"/>
</dbReference>
<comment type="caution">
    <text evidence="3">The sequence shown here is derived from an EMBL/GenBank/DDBJ whole genome shotgun (WGS) entry which is preliminary data.</text>
</comment>
<keyword evidence="2" id="KW-0472">Membrane</keyword>
<name>A0A2S6HZX8_9BACT</name>
<evidence type="ECO:0000256" key="2">
    <source>
        <dbReference type="SAM" id="Phobius"/>
    </source>
</evidence>
<dbReference type="EMBL" id="PTJC01000012">
    <property type="protein sequence ID" value="PPK83794.1"/>
    <property type="molecule type" value="Genomic_DNA"/>
</dbReference>
<dbReference type="OrthoDB" id="1423195at2"/>
<sequence length="362" mass="40395">MEDRNINGRGKNANLSVLISTILTTFIMSSIILPVDCIAQNVPGINLKTFVGSRPDLEKGEDDNYHTANWYLYSLQLKKVEELQATIDKINEDISKETDIDKIPVHVKKLEAEEQKHSEAVSTSQDYYIEYVKDYLEYDNWVMVFGQARSRALFEIIYNDDSENRFNLLTNTGLNIGQSTGSVYSELVSGQLSAFRIGLGVMVASTNAEEENAQEQEAFQRLSTYGGNTVLSFDYPLIYGHLPKNQGVLLTRFILKGNADFPEFGTTSDKWAGSVSYGLDVYADISTSNNAIRFFGNINMSKYHGSGQFRDNLGVNNTDFSFGQLKVGLMFNNVSLSFVVSTFSSEEGLRNRNVIAGGQIVN</sequence>
<evidence type="ECO:0000313" key="4">
    <source>
        <dbReference type="Proteomes" id="UP000237662"/>
    </source>
</evidence>
<protein>
    <submittedName>
        <fullName evidence="3">Uncharacterized protein</fullName>
    </submittedName>
</protein>
<gene>
    <name evidence="3" type="ORF">CLV84_4340</name>
</gene>
<organism evidence="3 4">
    <name type="scientific">Neolewinella xylanilytica</name>
    <dbReference type="NCBI Taxonomy" id="1514080"/>
    <lineage>
        <taxon>Bacteria</taxon>
        <taxon>Pseudomonadati</taxon>
        <taxon>Bacteroidota</taxon>
        <taxon>Saprospiria</taxon>
        <taxon>Saprospirales</taxon>
        <taxon>Lewinellaceae</taxon>
        <taxon>Neolewinella</taxon>
    </lineage>
</organism>
<keyword evidence="1" id="KW-0175">Coiled coil</keyword>
<reference evidence="3 4" key="1">
    <citation type="submission" date="2018-02" db="EMBL/GenBank/DDBJ databases">
        <title>Genomic Encyclopedia of Archaeal and Bacterial Type Strains, Phase II (KMG-II): from individual species to whole genera.</title>
        <authorList>
            <person name="Goeker M."/>
        </authorList>
    </citation>
    <scope>NUCLEOTIDE SEQUENCE [LARGE SCALE GENOMIC DNA]</scope>
    <source>
        <strain evidence="3 4">DSM 29526</strain>
    </source>
</reference>